<evidence type="ECO:0000256" key="2">
    <source>
        <dbReference type="ARBA" id="ARBA00008749"/>
    </source>
</evidence>
<dbReference type="EC" id="1.14.19.2" evidence="11"/>
<dbReference type="Gene3D" id="1.10.620.20">
    <property type="entry name" value="Ribonucleotide Reductase, subunit A"/>
    <property type="match status" value="1"/>
</dbReference>
<keyword evidence="7 11" id="KW-0560">Oxidoreductase</keyword>
<dbReference type="EMBL" id="CP136336">
    <property type="protein sequence ID" value="WOB09407.1"/>
    <property type="molecule type" value="Genomic_DNA"/>
</dbReference>
<keyword evidence="10" id="KW-0275">Fatty acid biosynthesis</keyword>
<keyword evidence="4" id="KW-0444">Lipid biosynthesis</keyword>
<comment type="similarity">
    <text evidence="2">Belongs to the fatty acid desaturase type 2 family.</text>
</comment>
<name>A0ABZ0CWR1_9BURK</name>
<evidence type="ECO:0000313" key="12">
    <source>
        <dbReference type="Proteomes" id="UP001303946"/>
    </source>
</evidence>
<reference evidence="11 12" key="1">
    <citation type="submission" date="2023-10" db="EMBL/GenBank/DDBJ databases">
        <title>Bacteria for the degradation of biodegradable plastic PBAT(Polybutylene adipate terephthalate).</title>
        <authorList>
            <person name="Weon H.-Y."/>
            <person name="Yeon J."/>
        </authorList>
    </citation>
    <scope>NUCLEOTIDE SEQUENCE [LARGE SCALE GENOMIC DNA]</scope>
    <source>
        <strain evidence="11 12">SBD 7-3</strain>
    </source>
</reference>
<gene>
    <name evidence="11" type="ORF">RXV79_04930</name>
</gene>
<accession>A0ABZ0CWR1</accession>
<evidence type="ECO:0000256" key="8">
    <source>
        <dbReference type="ARBA" id="ARBA00023004"/>
    </source>
</evidence>
<comment type="subunit">
    <text evidence="3">Homodimer.</text>
</comment>
<keyword evidence="9" id="KW-0443">Lipid metabolism</keyword>
<dbReference type="InterPro" id="IPR005067">
    <property type="entry name" value="Fatty_acid_desaturase-2"/>
</dbReference>
<protein>
    <submittedName>
        <fullName evidence="11">Acyl-ACP desaturase</fullName>
        <ecNumber evidence="11">1.14.19.2</ecNumber>
    </submittedName>
</protein>
<evidence type="ECO:0000256" key="3">
    <source>
        <dbReference type="ARBA" id="ARBA00011738"/>
    </source>
</evidence>
<keyword evidence="12" id="KW-1185">Reference proteome</keyword>
<dbReference type="Pfam" id="PF03405">
    <property type="entry name" value="FA_desaturase_2"/>
    <property type="match status" value="1"/>
</dbReference>
<keyword evidence="6" id="KW-0276">Fatty acid metabolism</keyword>
<keyword evidence="5" id="KW-0479">Metal-binding</keyword>
<comment type="cofactor">
    <cofactor evidence="1">
        <name>Fe(2+)</name>
        <dbReference type="ChEBI" id="CHEBI:29033"/>
    </cofactor>
</comment>
<dbReference type="SUPFAM" id="SSF47240">
    <property type="entry name" value="Ferritin-like"/>
    <property type="match status" value="1"/>
</dbReference>
<dbReference type="Proteomes" id="UP001303946">
    <property type="component" value="Chromosome"/>
</dbReference>
<dbReference type="PANTHER" id="PTHR31155:SF9">
    <property type="entry name" value="STEAROYL-[ACYL-CARRIER-PROTEIN] 9-DESATURASE 7, CHLOROPLASTIC"/>
    <property type="match status" value="1"/>
</dbReference>
<evidence type="ECO:0000313" key="11">
    <source>
        <dbReference type="EMBL" id="WOB09407.1"/>
    </source>
</evidence>
<evidence type="ECO:0000256" key="7">
    <source>
        <dbReference type="ARBA" id="ARBA00023002"/>
    </source>
</evidence>
<evidence type="ECO:0000256" key="9">
    <source>
        <dbReference type="ARBA" id="ARBA00023098"/>
    </source>
</evidence>
<organism evidence="11 12">
    <name type="scientific">Piscinibacter gummiphilus</name>
    <dbReference type="NCBI Taxonomy" id="946333"/>
    <lineage>
        <taxon>Bacteria</taxon>
        <taxon>Pseudomonadati</taxon>
        <taxon>Pseudomonadota</taxon>
        <taxon>Betaproteobacteria</taxon>
        <taxon>Burkholderiales</taxon>
        <taxon>Sphaerotilaceae</taxon>
        <taxon>Piscinibacter</taxon>
    </lineage>
</organism>
<dbReference type="GO" id="GO:0045300">
    <property type="term" value="F:stearoyl-[ACP] desaturase activity"/>
    <property type="evidence" value="ECO:0007669"/>
    <property type="project" value="UniProtKB-EC"/>
</dbReference>
<evidence type="ECO:0000256" key="5">
    <source>
        <dbReference type="ARBA" id="ARBA00022723"/>
    </source>
</evidence>
<dbReference type="InterPro" id="IPR009078">
    <property type="entry name" value="Ferritin-like_SF"/>
</dbReference>
<evidence type="ECO:0000256" key="1">
    <source>
        <dbReference type="ARBA" id="ARBA00001954"/>
    </source>
</evidence>
<proteinExistence type="inferred from homology"/>
<evidence type="ECO:0000256" key="10">
    <source>
        <dbReference type="ARBA" id="ARBA00023160"/>
    </source>
</evidence>
<evidence type="ECO:0000256" key="6">
    <source>
        <dbReference type="ARBA" id="ARBA00022832"/>
    </source>
</evidence>
<keyword evidence="8" id="KW-0408">Iron</keyword>
<dbReference type="InterPro" id="IPR012348">
    <property type="entry name" value="RNR-like"/>
</dbReference>
<evidence type="ECO:0000256" key="4">
    <source>
        <dbReference type="ARBA" id="ARBA00022516"/>
    </source>
</evidence>
<dbReference type="PANTHER" id="PTHR31155">
    <property type="entry name" value="ACYL- ACYL-CARRIER-PROTEIN DESATURASE-RELATED"/>
    <property type="match status" value="1"/>
</dbReference>
<sequence>MTPTALQSASPRLRRRERMYREYMTFFEHAEKHRRWNPMHDIPWEQLESQRFHDEVDQRMGAEAKARLATCLETFCGVELFIPDYTKNGLNLSRDIFGQAWFHLAWGYEESKHALVFREYLLRSGLRTLDQYMDYEEEVLKTEWTLPFASNRQMACYGALQEIATFMIYIQQRNAYRQMGNEVLAKLFDFVARDEAAHAAFYRNFMRFEYEEDPEGTAQDLAYVISNFEMPGEKLVPEFERRLQVEGVAISSQDFLLHGIMPTLKSIGLTRRDMVRAMRKQTPPVVTPHAQPDLELAAA</sequence>
<dbReference type="RefSeq" id="WP_316702361.1">
    <property type="nucleotide sequence ID" value="NZ_CP136336.1"/>
</dbReference>